<reference evidence="2 3" key="1">
    <citation type="submission" date="2017-10" db="EMBL/GenBank/DDBJ databases">
        <title>Genomic analysis of the genus Acetobacter.</title>
        <authorList>
            <person name="Kim K.H."/>
            <person name="Chun B.H."/>
            <person name="Son A.R."/>
            <person name="Jeon C.O."/>
        </authorList>
    </citation>
    <scope>NUCLEOTIDE SEQUENCE [LARGE SCALE GENOMIC DNA]</scope>
    <source>
        <strain evidence="2 3">LHT 2458</strain>
    </source>
</reference>
<feature type="compositionally biased region" description="Basic and acidic residues" evidence="1">
    <location>
        <begin position="72"/>
        <end position="94"/>
    </location>
</feature>
<organism evidence="2 3">
    <name type="scientific">Acetobacter pomorum</name>
    <dbReference type="NCBI Taxonomy" id="65959"/>
    <lineage>
        <taxon>Bacteria</taxon>
        <taxon>Pseudomonadati</taxon>
        <taxon>Pseudomonadota</taxon>
        <taxon>Alphaproteobacteria</taxon>
        <taxon>Acetobacterales</taxon>
        <taxon>Acetobacteraceae</taxon>
        <taxon>Acetobacter</taxon>
    </lineage>
</organism>
<dbReference type="EMBL" id="PEBQ01000147">
    <property type="protein sequence ID" value="PHY93347.1"/>
    <property type="molecule type" value="Genomic_DNA"/>
</dbReference>
<evidence type="ECO:0000313" key="3">
    <source>
        <dbReference type="Proteomes" id="UP000228751"/>
    </source>
</evidence>
<evidence type="ECO:0000313" key="2">
    <source>
        <dbReference type="EMBL" id="PHY93347.1"/>
    </source>
</evidence>
<feature type="compositionally biased region" description="Polar residues" evidence="1">
    <location>
        <begin position="43"/>
        <end position="52"/>
    </location>
</feature>
<proteinExistence type="predicted"/>
<gene>
    <name evidence="2" type="ORF">CSR02_11985</name>
</gene>
<dbReference type="Proteomes" id="UP000228751">
    <property type="component" value="Unassembled WGS sequence"/>
</dbReference>
<protein>
    <submittedName>
        <fullName evidence="2">Uncharacterized protein</fullName>
    </submittedName>
</protein>
<keyword evidence="3" id="KW-1185">Reference proteome</keyword>
<dbReference type="AlphaFoldDB" id="A0A2G4RA12"/>
<feature type="compositionally biased region" description="Polar residues" evidence="1">
    <location>
        <begin position="14"/>
        <end position="29"/>
    </location>
</feature>
<dbReference type="OrthoDB" id="7224917at2"/>
<feature type="region of interest" description="Disordered" evidence="1">
    <location>
        <begin position="14"/>
        <end position="94"/>
    </location>
</feature>
<sequence>MSCFIIPTLAYGNTTKTHETSASPPQSSAYPDGTGDSLIDKLNNAQLDQNYQGPYYFPGQKIPPFKSVPRTQLEDTKIESNTNKNEEPKLKPDH</sequence>
<accession>A0A2G4RA12</accession>
<comment type="caution">
    <text evidence="2">The sequence shown here is derived from an EMBL/GenBank/DDBJ whole genome shotgun (WGS) entry which is preliminary data.</text>
</comment>
<evidence type="ECO:0000256" key="1">
    <source>
        <dbReference type="SAM" id="MobiDB-lite"/>
    </source>
</evidence>
<name>A0A2G4RA12_9PROT</name>